<organism evidence="3 4">
    <name type="scientific">Lysobacter concretionis Ko07 = DSM 16239</name>
    <dbReference type="NCBI Taxonomy" id="1122185"/>
    <lineage>
        <taxon>Bacteria</taxon>
        <taxon>Pseudomonadati</taxon>
        <taxon>Pseudomonadota</taxon>
        <taxon>Gammaproteobacteria</taxon>
        <taxon>Lysobacterales</taxon>
        <taxon>Lysobacteraceae</taxon>
        <taxon>Novilysobacter</taxon>
    </lineage>
</organism>
<dbReference type="OrthoDB" id="1247465at2"/>
<dbReference type="SMART" id="SM00867">
    <property type="entry name" value="YceI"/>
    <property type="match status" value="1"/>
</dbReference>
<feature type="chain" id="PRO_5001961683" description="Lipid/polyisoprenoid-binding YceI-like domain-containing protein" evidence="1">
    <location>
        <begin position="31"/>
        <end position="193"/>
    </location>
</feature>
<gene>
    <name evidence="3" type="ORF">N792_09850</name>
</gene>
<dbReference type="InterPro" id="IPR036761">
    <property type="entry name" value="TTHA0802/YceI-like_sf"/>
</dbReference>
<dbReference type="Proteomes" id="UP000030017">
    <property type="component" value="Unassembled WGS sequence"/>
</dbReference>
<protein>
    <recommendedName>
        <fullName evidence="2">Lipid/polyisoprenoid-binding YceI-like domain-containing protein</fullName>
    </recommendedName>
</protein>
<dbReference type="PANTHER" id="PTHR34406:SF1">
    <property type="entry name" value="PROTEIN YCEI"/>
    <property type="match status" value="1"/>
</dbReference>
<dbReference type="SUPFAM" id="SSF101874">
    <property type="entry name" value="YceI-like"/>
    <property type="match status" value="1"/>
</dbReference>
<dbReference type="eggNOG" id="COG2353">
    <property type="taxonomic scope" value="Bacteria"/>
</dbReference>
<dbReference type="PANTHER" id="PTHR34406">
    <property type="entry name" value="PROTEIN YCEI"/>
    <property type="match status" value="1"/>
</dbReference>
<dbReference type="EMBL" id="AVPS01000006">
    <property type="protein sequence ID" value="KGM51442.1"/>
    <property type="molecule type" value="Genomic_DNA"/>
</dbReference>
<dbReference type="Pfam" id="PF04264">
    <property type="entry name" value="YceI"/>
    <property type="match status" value="1"/>
</dbReference>
<keyword evidence="4" id="KW-1185">Reference proteome</keyword>
<name>A0A0A0EQK5_9GAMM</name>
<dbReference type="AlphaFoldDB" id="A0A0A0EQK5"/>
<accession>A0A0A0EQK5</accession>
<feature type="signal peptide" evidence="1">
    <location>
        <begin position="1"/>
        <end position="30"/>
    </location>
</feature>
<feature type="domain" description="Lipid/polyisoprenoid-binding YceI-like" evidence="2">
    <location>
        <begin position="32"/>
        <end position="190"/>
    </location>
</feature>
<sequence length="193" mass="20626">MIPDRHTSSCRPALLVGALLLAMATRPALAADYVQAPGSTLTFASQFEGEIFTGHFSRFTTTLSFDPQHLDQARLEVTIPLASATTANPERDSTLQGSDFFSSAVFPQARYSASKFRHLGDNRYAADGTLTLRNVSHPVTLTFSWTDGAAPVLAGKATVQRLDFGVGGGDWADLKMIPNAVAVSTRVNLQAAP</sequence>
<evidence type="ECO:0000313" key="4">
    <source>
        <dbReference type="Proteomes" id="UP000030017"/>
    </source>
</evidence>
<dbReference type="Gene3D" id="2.40.128.110">
    <property type="entry name" value="Lipid/polyisoprenoid-binding, YceI-like"/>
    <property type="match status" value="1"/>
</dbReference>
<proteinExistence type="predicted"/>
<reference evidence="3 4" key="1">
    <citation type="submission" date="2013-08" db="EMBL/GenBank/DDBJ databases">
        <title>Genome sequencing of Lysobacter.</title>
        <authorList>
            <person name="Zhang S."/>
            <person name="Wang G."/>
        </authorList>
    </citation>
    <scope>NUCLEOTIDE SEQUENCE [LARGE SCALE GENOMIC DNA]</scope>
    <source>
        <strain evidence="3 4">Ko07</strain>
    </source>
</reference>
<evidence type="ECO:0000259" key="2">
    <source>
        <dbReference type="SMART" id="SM00867"/>
    </source>
</evidence>
<dbReference type="STRING" id="1122185.N792_09850"/>
<evidence type="ECO:0000256" key="1">
    <source>
        <dbReference type="SAM" id="SignalP"/>
    </source>
</evidence>
<comment type="caution">
    <text evidence="3">The sequence shown here is derived from an EMBL/GenBank/DDBJ whole genome shotgun (WGS) entry which is preliminary data.</text>
</comment>
<evidence type="ECO:0000313" key="3">
    <source>
        <dbReference type="EMBL" id="KGM51442.1"/>
    </source>
</evidence>
<keyword evidence="1" id="KW-0732">Signal</keyword>
<dbReference type="InterPro" id="IPR007372">
    <property type="entry name" value="Lipid/polyisoprenoid-bd_YceI"/>
</dbReference>